<sequence>MILRAIPSACTLLNLAMGMLSIIATINDNYFLAAILILISVFSDGIDGRLARRFDVASDFGKQLDSLADLVSFGVAPALLVYADSLSGYGYIGLLFIVLYTIAGAWRLARFNILNISGYFVGVPITFAGGFTAGLVLLSLKLAAFPPIAFLIITPLLTYLMVSRIKVPKY</sequence>
<comment type="caution">
    <text evidence="17">The sequence shown here is derived from an EMBL/GenBank/DDBJ whole genome shotgun (WGS) entry which is preliminary data.</text>
</comment>
<keyword evidence="10" id="KW-0443">Lipid metabolism</keyword>
<proteinExistence type="inferred from homology"/>
<evidence type="ECO:0000256" key="2">
    <source>
        <dbReference type="ARBA" id="ARBA00004127"/>
    </source>
</evidence>
<comment type="subcellular location">
    <subcellularLocation>
        <location evidence="2">Endomembrane system</location>
        <topology evidence="2">Multi-pass membrane protein</topology>
    </subcellularLocation>
</comment>
<accession>A0A1L8CVW9</accession>
<reference evidence="18" key="1">
    <citation type="submission" date="2016-12" db="EMBL/GenBank/DDBJ databases">
        <title>Draft Genome Sequences od Carboxydothermus pertinax and islandicus, Hydrogenogenic Carboxydotrophic Bacteria.</title>
        <authorList>
            <person name="Fukuyama Y."/>
            <person name="Ohmae K."/>
            <person name="Yoneda Y."/>
            <person name="Yoshida T."/>
            <person name="Sako Y."/>
        </authorList>
    </citation>
    <scope>NUCLEOTIDE SEQUENCE [LARGE SCALE GENOMIC DNA]</scope>
    <source>
        <strain evidence="18">Ug1</strain>
    </source>
</reference>
<keyword evidence="6" id="KW-0444">Lipid biosynthesis</keyword>
<keyword evidence="13" id="KW-1208">Phospholipid metabolism</keyword>
<dbReference type="STRING" id="870242.cpu_15240"/>
<keyword evidence="7 15" id="KW-0808">Transferase</keyword>
<dbReference type="InterPro" id="IPR050324">
    <property type="entry name" value="CDP-alcohol_PTase-I"/>
</dbReference>
<dbReference type="PANTHER" id="PTHR14269:SF61">
    <property type="entry name" value="CDP-DIACYLGLYCEROL--SERINE O-PHOSPHATIDYLTRANSFERASE"/>
    <property type="match status" value="1"/>
</dbReference>
<evidence type="ECO:0000256" key="7">
    <source>
        <dbReference type="ARBA" id="ARBA00022679"/>
    </source>
</evidence>
<evidence type="ECO:0000256" key="13">
    <source>
        <dbReference type="ARBA" id="ARBA00023264"/>
    </source>
</evidence>
<evidence type="ECO:0000256" key="14">
    <source>
        <dbReference type="ARBA" id="ARBA00032361"/>
    </source>
</evidence>
<name>A0A1L8CVW9_9THEO</name>
<dbReference type="GO" id="GO:0003882">
    <property type="term" value="F:CDP-diacylglycerol-serine O-phosphatidyltransferase activity"/>
    <property type="evidence" value="ECO:0007669"/>
    <property type="project" value="UniProtKB-EC"/>
</dbReference>
<evidence type="ECO:0000256" key="15">
    <source>
        <dbReference type="RuleBase" id="RU003750"/>
    </source>
</evidence>
<dbReference type="PROSITE" id="PS00379">
    <property type="entry name" value="CDP_ALCOHOL_P_TRANSF"/>
    <property type="match status" value="1"/>
</dbReference>
<dbReference type="OrthoDB" id="9796672at2"/>
<dbReference type="EMBL" id="BDJK01000024">
    <property type="protein sequence ID" value="GAV23014.1"/>
    <property type="molecule type" value="Genomic_DNA"/>
</dbReference>
<keyword evidence="8 16" id="KW-0812">Transmembrane</keyword>
<dbReference type="InterPro" id="IPR043130">
    <property type="entry name" value="CDP-OH_PTrfase_TM_dom"/>
</dbReference>
<gene>
    <name evidence="17" type="ORF">cpu_15240</name>
</gene>
<evidence type="ECO:0000313" key="18">
    <source>
        <dbReference type="Proteomes" id="UP000187485"/>
    </source>
</evidence>
<keyword evidence="9 16" id="KW-1133">Transmembrane helix</keyword>
<evidence type="ECO:0000313" key="17">
    <source>
        <dbReference type="EMBL" id="GAV23014.1"/>
    </source>
</evidence>
<dbReference type="PANTHER" id="PTHR14269">
    <property type="entry name" value="CDP-DIACYLGLYCEROL--GLYCEROL-3-PHOSPHATE 3-PHOSPHATIDYLTRANSFERASE-RELATED"/>
    <property type="match status" value="1"/>
</dbReference>
<dbReference type="InterPro" id="IPR048254">
    <property type="entry name" value="CDP_ALCOHOL_P_TRANSF_CS"/>
</dbReference>
<dbReference type="AlphaFoldDB" id="A0A1L8CVW9"/>
<keyword evidence="18" id="KW-1185">Reference proteome</keyword>
<comment type="catalytic activity">
    <reaction evidence="1">
        <text>a CDP-1,2-diacyl-sn-glycerol + L-serine = a 1,2-diacyl-sn-glycero-3-phospho-L-serine + CMP + H(+)</text>
        <dbReference type="Rhea" id="RHEA:16913"/>
        <dbReference type="ChEBI" id="CHEBI:15378"/>
        <dbReference type="ChEBI" id="CHEBI:33384"/>
        <dbReference type="ChEBI" id="CHEBI:57262"/>
        <dbReference type="ChEBI" id="CHEBI:58332"/>
        <dbReference type="ChEBI" id="CHEBI:60377"/>
        <dbReference type="EC" id="2.7.8.8"/>
    </reaction>
</comment>
<evidence type="ECO:0000256" key="8">
    <source>
        <dbReference type="ARBA" id="ARBA00022692"/>
    </source>
</evidence>
<evidence type="ECO:0000256" key="12">
    <source>
        <dbReference type="ARBA" id="ARBA00023209"/>
    </source>
</evidence>
<dbReference type="Proteomes" id="UP000187485">
    <property type="component" value="Unassembled WGS sequence"/>
</dbReference>
<keyword evidence="12" id="KW-0594">Phospholipid biosynthesis</keyword>
<dbReference type="Gene3D" id="1.20.120.1760">
    <property type="match status" value="1"/>
</dbReference>
<keyword evidence="11 16" id="KW-0472">Membrane</keyword>
<evidence type="ECO:0000256" key="5">
    <source>
        <dbReference type="ARBA" id="ARBA00017171"/>
    </source>
</evidence>
<dbReference type="GO" id="GO:0008654">
    <property type="term" value="P:phospholipid biosynthetic process"/>
    <property type="evidence" value="ECO:0007669"/>
    <property type="project" value="UniProtKB-KW"/>
</dbReference>
<dbReference type="InterPro" id="IPR000462">
    <property type="entry name" value="CDP-OH_P_trans"/>
</dbReference>
<evidence type="ECO:0000256" key="1">
    <source>
        <dbReference type="ARBA" id="ARBA00000287"/>
    </source>
</evidence>
<dbReference type="NCBIfam" id="TIGR00473">
    <property type="entry name" value="pssA"/>
    <property type="match status" value="1"/>
</dbReference>
<feature type="transmembrane region" description="Helical" evidence="16">
    <location>
        <begin position="144"/>
        <end position="162"/>
    </location>
</feature>
<dbReference type="InterPro" id="IPR004533">
    <property type="entry name" value="CDP-diaglyc--ser_O-PTrfase"/>
</dbReference>
<dbReference type="GO" id="GO:0016020">
    <property type="term" value="C:membrane"/>
    <property type="evidence" value="ECO:0007669"/>
    <property type="project" value="InterPro"/>
</dbReference>
<dbReference type="EC" id="2.7.8.8" evidence="4"/>
<evidence type="ECO:0000256" key="16">
    <source>
        <dbReference type="SAM" id="Phobius"/>
    </source>
</evidence>
<comment type="similarity">
    <text evidence="3 15">Belongs to the CDP-alcohol phosphatidyltransferase class-I family.</text>
</comment>
<evidence type="ECO:0000256" key="11">
    <source>
        <dbReference type="ARBA" id="ARBA00023136"/>
    </source>
</evidence>
<evidence type="ECO:0000256" key="3">
    <source>
        <dbReference type="ARBA" id="ARBA00010441"/>
    </source>
</evidence>
<feature type="transmembrane region" description="Helical" evidence="16">
    <location>
        <begin position="116"/>
        <end position="138"/>
    </location>
</feature>
<organism evidence="17 18">
    <name type="scientific">Carboxydothermus pertinax</name>
    <dbReference type="NCBI Taxonomy" id="870242"/>
    <lineage>
        <taxon>Bacteria</taxon>
        <taxon>Bacillati</taxon>
        <taxon>Bacillota</taxon>
        <taxon>Clostridia</taxon>
        <taxon>Thermoanaerobacterales</taxon>
        <taxon>Thermoanaerobacteraceae</taxon>
        <taxon>Carboxydothermus</taxon>
    </lineage>
</organism>
<protein>
    <recommendedName>
        <fullName evidence="5">CDP-diacylglycerol--serine O-phosphatidyltransferase</fullName>
        <ecNumber evidence="4">2.7.8.8</ecNumber>
    </recommendedName>
    <alternativeName>
        <fullName evidence="14">Phosphatidylserine synthase</fullName>
    </alternativeName>
</protein>
<evidence type="ECO:0000256" key="4">
    <source>
        <dbReference type="ARBA" id="ARBA00013174"/>
    </source>
</evidence>
<evidence type="ECO:0000256" key="10">
    <source>
        <dbReference type="ARBA" id="ARBA00023098"/>
    </source>
</evidence>
<dbReference type="GO" id="GO:0012505">
    <property type="term" value="C:endomembrane system"/>
    <property type="evidence" value="ECO:0007669"/>
    <property type="project" value="UniProtKB-SubCell"/>
</dbReference>
<feature type="transmembrane region" description="Helical" evidence="16">
    <location>
        <begin position="30"/>
        <end position="46"/>
    </location>
</feature>
<feature type="transmembrane region" description="Helical" evidence="16">
    <location>
        <begin position="89"/>
        <end position="109"/>
    </location>
</feature>
<dbReference type="RefSeq" id="WP_075859468.1">
    <property type="nucleotide sequence ID" value="NZ_BDJK01000024.1"/>
</dbReference>
<evidence type="ECO:0000256" key="6">
    <source>
        <dbReference type="ARBA" id="ARBA00022516"/>
    </source>
</evidence>
<dbReference type="Pfam" id="PF01066">
    <property type="entry name" value="CDP-OH_P_transf"/>
    <property type="match status" value="1"/>
</dbReference>
<evidence type="ECO:0000256" key="9">
    <source>
        <dbReference type="ARBA" id="ARBA00022989"/>
    </source>
</evidence>